<dbReference type="KEGG" id="tprf:A3L09_02050"/>
<keyword evidence="4" id="KW-1185">Reference proteome</keyword>
<feature type="transmembrane region" description="Helical" evidence="1">
    <location>
        <begin position="114"/>
        <end position="139"/>
    </location>
</feature>
<feature type="transmembrane region" description="Helical" evidence="1">
    <location>
        <begin position="6"/>
        <end position="25"/>
    </location>
</feature>
<reference evidence="3 4" key="1">
    <citation type="submission" date="2016-03" db="EMBL/GenBank/DDBJ databases">
        <title>Complete genome sequence of Thermococcus profundus strain DT5432.</title>
        <authorList>
            <person name="Oger P.M."/>
        </authorList>
    </citation>
    <scope>NUCLEOTIDE SEQUENCE [LARGE SCALE GENOMIC DNA]</scope>
    <source>
        <strain evidence="3 4">DT 5432</strain>
    </source>
</reference>
<dbReference type="EMBL" id="CP014862">
    <property type="protein sequence ID" value="ASJ02135.1"/>
    <property type="molecule type" value="Genomic_DNA"/>
</dbReference>
<feature type="domain" description="DUF835" evidence="2">
    <location>
        <begin position="227"/>
        <end position="348"/>
    </location>
</feature>
<dbReference type="PANTHER" id="PTHR33531">
    <property type="entry name" value="RUBRERYTHRIN SUBFAMILY"/>
    <property type="match status" value="1"/>
</dbReference>
<keyword evidence="1" id="KW-1133">Transmembrane helix</keyword>
<keyword evidence="1" id="KW-0812">Transmembrane</keyword>
<dbReference type="PANTHER" id="PTHR33531:SF7">
    <property type="entry name" value="HYPOTHETICAL MEMBRANE PROTEIN, CONSERVED"/>
    <property type="match status" value="1"/>
</dbReference>
<evidence type="ECO:0000256" key="1">
    <source>
        <dbReference type="SAM" id="Phobius"/>
    </source>
</evidence>
<feature type="transmembrane region" description="Helical" evidence="1">
    <location>
        <begin position="37"/>
        <end position="56"/>
    </location>
</feature>
<evidence type="ECO:0000313" key="4">
    <source>
        <dbReference type="Proteomes" id="UP000250179"/>
    </source>
</evidence>
<feature type="transmembrane region" description="Helical" evidence="1">
    <location>
        <begin position="174"/>
        <end position="195"/>
    </location>
</feature>
<dbReference type="OrthoDB" id="86165at2157"/>
<dbReference type="Pfam" id="PF05763">
    <property type="entry name" value="DUF835"/>
    <property type="match status" value="1"/>
</dbReference>
<organism evidence="3 4">
    <name type="scientific">Thermococcus profundus</name>
    <dbReference type="NCBI Taxonomy" id="49899"/>
    <lineage>
        <taxon>Archaea</taxon>
        <taxon>Methanobacteriati</taxon>
        <taxon>Methanobacteriota</taxon>
        <taxon>Thermococci</taxon>
        <taxon>Thermococcales</taxon>
        <taxon>Thermococcaceae</taxon>
        <taxon>Thermococcus</taxon>
    </lineage>
</organism>
<dbReference type="AlphaFoldDB" id="A0A2Z2MC41"/>
<proteinExistence type="predicted"/>
<accession>A0A2Z2MC41</accession>
<gene>
    <name evidence="3" type="ORF">A3L09_02050</name>
</gene>
<dbReference type="RefSeq" id="WP_088857401.1">
    <property type="nucleotide sequence ID" value="NZ_CP014862.1"/>
</dbReference>
<evidence type="ECO:0000313" key="3">
    <source>
        <dbReference type="EMBL" id="ASJ02135.1"/>
    </source>
</evidence>
<dbReference type="InterPro" id="IPR008553">
    <property type="entry name" value="DUF835"/>
</dbReference>
<dbReference type="Proteomes" id="UP000250179">
    <property type="component" value="Chromosome"/>
</dbReference>
<keyword evidence="1" id="KW-0472">Membrane</keyword>
<sequence>MDPTILLIGQSLNVGAKLFASLYLFHSYRHSLRKSALIFAFVLLTSSLSVLGEITGVKEVPAIMEALSASLLFYGSLTLIEEEFSLTVGRGYYVSITPLFLTVYMLAVTRSGNFSWFAALSVAYASSGLFFLLSGVLIADLGGIYGRWTRYLGSMLILYGLHKMDYPFLRPVEWFAPIGFSIAAFLVVLIAYFFVKFASHEEFMKPHSEDLNTEGKLKAGLTLVTSEEYEKLLQTYHDHPVLVFTRKPREMPEKWTVYPLSQVNQGYTINPTNLPKITEIVNKHLRTAGNEGIVIVDGVEYLSMYNGFNAIAKFLSTLRDIAYANRGRVIVVTDSKVWDEKEWHILQRITG</sequence>
<feature type="transmembrane region" description="Helical" evidence="1">
    <location>
        <begin position="92"/>
        <end position="108"/>
    </location>
</feature>
<evidence type="ECO:0000259" key="2">
    <source>
        <dbReference type="Pfam" id="PF05763"/>
    </source>
</evidence>
<name>A0A2Z2MC41_THEPR</name>
<protein>
    <recommendedName>
        <fullName evidence="2">DUF835 domain-containing protein</fullName>
    </recommendedName>
</protein>
<dbReference type="GeneID" id="33319154"/>